<keyword evidence="11" id="KW-0496">Mitochondrion</keyword>
<name>A0A8J6LER4_TENMO</name>
<dbReference type="PANTHER" id="PTHR12121">
    <property type="entry name" value="CARBON CATABOLITE REPRESSOR PROTEIN 4"/>
    <property type="match status" value="1"/>
</dbReference>
<reference evidence="17" key="2">
    <citation type="submission" date="2021-08" db="EMBL/GenBank/DDBJ databases">
        <authorList>
            <person name="Eriksson T."/>
        </authorList>
    </citation>
    <scope>NUCLEOTIDE SEQUENCE</scope>
    <source>
        <strain evidence="17">Stoneville</strain>
        <tissue evidence="17">Whole head</tissue>
    </source>
</reference>
<keyword evidence="8" id="KW-0269">Exonuclease</keyword>
<gene>
    <name evidence="17" type="ORF">GEV33_012755</name>
</gene>
<keyword evidence="18" id="KW-1185">Reference proteome</keyword>
<feature type="compositionally biased region" description="Basic and acidic residues" evidence="14">
    <location>
        <begin position="559"/>
        <end position="589"/>
    </location>
</feature>
<evidence type="ECO:0000256" key="11">
    <source>
        <dbReference type="ARBA" id="ARBA00023128"/>
    </source>
</evidence>
<dbReference type="PANTHER" id="PTHR12121:SF37">
    <property type="entry name" value="2',5'-PHOSPHODIESTERASE 12"/>
    <property type="match status" value="1"/>
</dbReference>
<accession>A0A8J6LER4</accession>
<dbReference type="FunFam" id="3.60.10.10:FF:000018">
    <property type="entry name" value="2',5'-phosphodiesterase 12"/>
    <property type="match status" value="1"/>
</dbReference>
<evidence type="ECO:0000259" key="15">
    <source>
        <dbReference type="Pfam" id="PF03372"/>
    </source>
</evidence>
<dbReference type="GO" id="GO:0006397">
    <property type="term" value="P:mRNA processing"/>
    <property type="evidence" value="ECO:0007669"/>
    <property type="project" value="UniProtKB-KW"/>
</dbReference>
<dbReference type="GO" id="GO:0004535">
    <property type="term" value="F:poly(A)-specific ribonuclease activity"/>
    <property type="evidence" value="ECO:0007669"/>
    <property type="project" value="UniProtKB-ARBA"/>
</dbReference>
<reference evidence="17" key="1">
    <citation type="journal article" date="2020" name="J Insects Food Feed">
        <title>The yellow mealworm (Tenebrio molitor) genome: a resource for the emerging insects as food and feed industry.</title>
        <authorList>
            <person name="Eriksson T."/>
            <person name="Andere A."/>
            <person name="Kelstrup H."/>
            <person name="Emery V."/>
            <person name="Picard C."/>
        </authorList>
    </citation>
    <scope>NUCLEOTIDE SEQUENCE</scope>
    <source>
        <strain evidence="17">Stoneville</strain>
        <tissue evidence="17">Whole head</tissue>
    </source>
</reference>
<keyword evidence="4" id="KW-0507">mRNA processing</keyword>
<feature type="domain" description="2',5'-phosphodiesterase 12-like N-terminal" evidence="16">
    <location>
        <begin position="116"/>
        <end position="203"/>
    </location>
</feature>
<keyword evidence="7" id="KW-0378">Hydrolase</keyword>
<dbReference type="GO" id="GO:0046872">
    <property type="term" value="F:metal ion binding"/>
    <property type="evidence" value="ECO:0007669"/>
    <property type="project" value="UniProtKB-KW"/>
</dbReference>
<comment type="caution">
    <text evidence="17">The sequence shown here is derived from an EMBL/GenBank/DDBJ whole genome shotgun (WGS) entry which is preliminary data.</text>
</comment>
<evidence type="ECO:0000256" key="9">
    <source>
        <dbReference type="ARBA" id="ARBA00022842"/>
    </source>
</evidence>
<evidence type="ECO:0000256" key="12">
    <source>
        <dbReference type="ARBA" id="ARBA00072755"/>
    </source>
</evidence>
<dbReference type="Proteomes" id="UP000719412">
    <property type="component" value="Unassembled WGS sequence"/>
</dbReference>
<evidence type="ECO:0000256" key="6">
    <source>
        <dbReference type="ARBA" id="ARBA00022723"/>
    </source>
</evidence>
<evidence type="ECO:0000256" key="14">
    <source>
        <dbReference type="SAM" id="MobiDB-lite"/>
    </source>
</evidence>
<evidence type="ECO:0000256" key="3">
    <source>
        <dbReference type="ARBA" id="ARBA00022553"/>
    </source>
</evidence>
<comment type="subcellular location">
    <subcellularLocation>
        <location evidence="2">Mitochondrion matrix</location>
    </subcellularLocation>
</comment>
<evidence type="ECO:0000256" key="2">
    <source>
        <dbReference type="ARBA" id="ARBA00004305"/>
    </source>
</evidence>
<keyword evidence="5" id="KW-0540">Nuclease</keyword>
<evidence type="ECO:0000256" key="8">
    <source>
        <dbReference type="ARBA" id="ARBA00022839"/>
    </source>
</evidence>
<sequence length="589" mass="66867">MNRAYLRHLTDDEKFELTFQYVDPTVRVDRQFNFCRRASETVSSFSQRVAANIDKVVKKKSKNPNQAPVEVSVSVNGNLVGDENVLCRDIFALSSDKVTLNVCGHQFEVVINSPWVNCVTLPGSILAGFPVYPLKFETVYTDRQLSEFTWYKSPNKNQWIHVGDGFVYDTCNSDVGAFLKVSCLPKSGDLEGPRAEAVSSVQVQAGPGFCPFETRHHFTKDKCQGDTFRVVSYNILADLYCDSDFTREVLHPYCPPYALAIDYRKQLFIKEIKGFNADIICLQEVDRKIYNYDLQPLFEQLDYDSDFCIKGGLVAEGLACFYNKNRFKRLETFRLVLSDELNSNQLFSDIWEIVETNQELSARILNRSTVLQVNILESLDRNEVLVVGNTHLYFHPDADHIRLLQGAAIIRYLEHIMDRFRNEFGKRLSLVLCGDFNSVPECGIYQLYTTGSVPEDHVDFQSNLQQAVRVPLQQSLRLKSACGTPKYTNFTAGFADCLDYIYCEAANFDVVQVVPLPSHEELSQHTALPSVVFPSDHVSLVSDLKWTHVVQSPVGKVVNRGDGHHDHADAQAVDQKQEGDVKDEQETWN</sequence>
<keyword evidence="3" id="KW-0597">Phosphoprotein</keyword>
<evidence type="ECO:0000256" key="1">
    <source>
        <dbReference type="ARBA" id="ARBA00001946"/>
    </source>
</evidence>
<dbReference type="InterPro" id="IPR048821">
    <property type="entry name" value="PDE12-like_N"/>
</dbReference>
<dbReference type="InterPro" id="IPR005135">
    <property type="entry name" value="Endo/exonuclease/phosphatase"/>
</dbReference>
<dbReference type="Gene3D" id="3.60.10.10">
    <property type="entry name" value="Endonuclease/exonuclease/phosphatase"/>
    <property type="match status" value="1"/>
</dbReference>
<evidence type="ECO:0000256" key="7">
    <source>
        <dbReference type="ARBA" id="ARBA00022801"/>
    </source>
</evidence>
<evidence type="ECO:0000256" key="10">
    <source>
        <dbReference type="ARBA" id="ARBA00022946"/>
    </source>
</evidence>
<evidence type="ECO:0000313" key="18">
    <source>
        <dbReference type="Proteomes" id="UP000719412"/>
    </source>
</evidence>
<feature type="region of interest" description="Disordered" evidence="14">
    <location>
        <begin position="557"/>
        <end position="589"/>
    </location>
</feature>
<evidence type="ECO:0000256" key="13">
    <source>
        <dbReference type="ARBA" id="ARBA00083541"/>
    </source>
</evidence>
<dbReference type="InterPro" id="IPR050410">
    <property type="entry name" value="CCR4/nocturin_mRNA_transcr"/>
</dbReference>
<evidence type="ECO:0000256" key="5">
    <source>
        <dbReference type="ARBA" id="ARBA00022722"/>
    </source>
</evidence>
<evidence type="ECO:0000259" key="16">
    <source>
        <dbReference type="Pfam" id="PF21171"/>
    </source>
</evidence>
<keyword evidence="10" id="KW-0809">Transit peptide</keyword>
<dbReference type="GO" id="GO:0005759">
    <property type="term" value="C:mitochondrial matrix"/>
    <property type="evidence" value="ECO:0007669"/>
    <property type="project" value="UniProtKB-SubCell"/>
</dbReference>
<keyword evidence="9" id="KW-0460">Magnesium</keyword>
<dbReference type="SUPFAM" id="SSF56219">
    <property type="entry name" value="DNase I-like"/>
    <property type="match status" value="1"/>
</dbReference>
<protein>
    <recommendedName>
        <fullName evidence="12">2',5'-phosphodiesterase 12</fullName>
    </recommendedName>
    <alternativeName>
        <fullName evidence="13">Mitochondrial deadenylase</fullName>
    </alternativeName>
</protein>
<evidence type="ECO:0000313" key="17">
    <source>
        <dbReference type="EMBL" id="KAH0810036.1"/>
    </source>
</evidence>
<keyword evidence="6" id="KW-0479">Metal-binding</keyword>
<feature type="domain" description="Endonuclease/exonuclease/phosphatase" evidence="15">
    <location>
        <begin position="232"/>
        <end position="537"/>
    </location>
</feature>
<dbReference type="InterPro" id="IPR036691">
    <property type="entry name" value="Endo/exonu/phosph_ase_sf"/>
</dbReference>
<dbReference type="Pfam" id="PF21171">
    <property type="entry name" value="PDE12-like_N"/>
    <property type="match status" value="1"/>
</dbReference>
<evidence type="ECO:0000256" key="4">
    <source>
        <dbReference type="ARBA" id="ARBA00022664"/>
    </source>
</evidence>
<dbReference type="EMBL" id="JABDTM020027752">
    <property type="protein sequence ID" value="KAH0810036.1"/>
    <property type="molecule type" value="Genomic_DNA"/>
</dbReference>
<organism evidence="17 18">
    <name type="scientific">Tenebrio molitor</name>
    <name type="common">Yellow mealworm beetle</name>
    <dbReference type="NCBI Taxonomy" id="7067"/>
    <lineage>
        <taxon>Eukaryota</taxon>
        <taxon>Metazoa</taxon>
        <taxon>Ecdysozoa</taxon>
        <taxon>Arthropoda</taxon>
        <taxon>Hexapoda</taxon>
        <taxon>Insecta</taxon>
        <taxon>Pterygota</taxon>
        <taxon>Neoptera</taxon>
        <taxon>Endopterygota</taxon>
        <taxon>Coleoptera</taxon>
        <taxon>Polyphaga</taxon>
        <taxon>Cucujiformia</taxon>
        <taxon>Tenebrionidae</taxon>
        <taxon>Tenebrio</taxon>
    </lineage>
</organism>
<proteinExistence type="predicted"/>
<dbReference type="AlphaFoldDB" id="A0A8J6LER4"/>
<dbReference type="Pfam" id="PF03372">
    <property type="entry name" value="Exo_endo_phos"/>
    <property type="match status" value="1"/>
</dbReference>
<dbReference type="GO" id="GO:0000288">
    <property type="term" value="P:nuclear-transcribed mRNA catabolic process, deadenylation-dependent decay"/>
    <property type="evidence" value="ECO:0007669"/>
    <property type="project" value="TreeGrafter"/>
</dbReference>
<comment type="cofactor">
    <cofactor evidence="1">
        <name>Mg(2+)</name>
        <dbReference type="ChEBI" id="CHEBI:18420"/>
    </cofactor>
</comment>